<sequence>MADNKEDLATLGAGSLFGVKGMVAVITGGGSGIGLMMAKALAANGAEKVYILGRRKEVLEEAAASVGPSIIPLVCDVSDKNSLKEATAAIEKEAGFVNLLVCNAGVGGPQVKAPTPETTAEEWAEQHLAHDMADYTRVFDINVTSVWYTAMAFVKLLDLGNKKGNLSQSSQVVSTSSIAAFNKIAPGGWAYGQSKAAATLVIKQLSSNLPRWNIRANCIAPGLFPSEMSAPIAKLYAEDGSVPKEMVPLQRMGDLQDMAGVMLYLASRAGAYCNGATFYGIHALAMVFRDPLRGAACRTHGSVIFVPEIRRLASSHSKAQKLRRRGGEEKAQRRRKRSSASLPHILFPALSGSCKWLSFRARDTLSLPACPQGSSCAKLRRRRDLSLVRCSALFCAQYWLSWTFRLRPVCRPSFDVVSSVPITMVIWARKRRPKWTETGTRYVEAHCHPSMPVATHLRRKPRISSRLVARIPFPPPGIHAAATPVSTMTFDTAQELLWTGNDYGRVTSFYRSELQRYTSFKAHTSSDGPVRQILVNDKGVVVLGSRDIHMASRKGPPIWHIRHDDMKDLRCMSFTSKGTSEILVAGFQDTMFVIDLAKGEVVKQVPTAYSYKVMKKSRYICAATETGTVNLIDAVNFSVVKSWNAHSALISDMDAQHDFIVTCGYSLRQGRDYMLDPFLNVFDIKKMSSMSPIPFPAGAAFVRMHPRMSTTSIVMSTSGQMHVVDLMNPNTSNVRQTNTMNYLTMFEIAPSGEAVALVDADHNIHIWGSPSKLRFVDFASQTEFATPEEPLPTIEPLNSIAMPHYREALLSAWPDLLSDVGAPPTKLEPQFVAGLKQSEFGHYGRNTRGLRRNQVEDTRNLDRGNASGILAPKFLSEKAREFAMATVGNASGDEKVDDVAHSLMQMEIDPTKQECHPMYRNVEIKYSKFGVDDFDFGFYNRTQYSGLEIHIANSYANSLLQVMNFTPLIRNMALQHAATACVTDTCLLCELGFLFDMLQKAEGSICQATNMLKTLSHHPQSANLGLLEEESNGSTLTVMLQGLTRFLLEKIVLDYRSMPPGSNMMEQMLTTSATSSIRCINCRFEYTRPGSNFVNDLMYPQTTGAGKNVSRGQKAPKVTFSQILKSSVERETTSKGWCGRCQRYQTIATRKTIHNIPAVFMLNTAIGNSEQRRYWSTPGFLPEEIGVIVDHGQFFCYEGEDLKLHLQRGIHNITVYSLVGMAMNIDPGPGQKPHLVAMANVAHSQPTAPATSQWHLFNDFLVRSVSTEEALSFHPPWKTPSVIAFQIKEANNKIDMDWKKNIDTSLLYEDNNPHNDGKTYRALDSASERPGPESIVALDTEFVAVRQPEIEMNSDGERETIRPIVYALARASVVRGQGEDEGLPFIDDYISIREPIVDYLTSYSGITHDDLDPRISKHNLVPLKVAYKKLWILLNLGCKFLGHGLKQDFRVINIHIPKSQVIDTIDLFFLKSRLRKLSLAFLAWYLLKEDIQLETHDSIEDARTALKLYRKYLEFEDAGILEPMLQDIYRGGRDVNFRPPARSGQAADVQRTDTPPPLPNEAPSTPGAPGGGTSSGGFGAGSTWTPGKELVWKTLLSTLLDSSINRTANLLTGDRPFDCGPCYCLAVVLPMLINLVPQTMSLKPEELRAVPGRGRRQAQS</sequence>
<dbReference type="Pfam" id="PF13561">
    <property type="entry name" value="adh_short_C2"/>
    <property type="match status" value="1"/>
</dbReference>
<dbReference type="InterPro" id="IPR020904">
    <property type="entry name" value="Sc_DH/Rdtase_CS"/>
</dbReference>
<dbReference type="GO" id="GO:0003676">
    <property type="term" value="F:nucleic acid binding"/>
    <property type="evidence" value="ECO:0007669"/>
    <property type="project" value="InterPro"/>
</dbReference>
<dbReference type="InterPro" id="IPR028881">
    <property type="entry name" value="PAN2_UCH_dom"/>
</dbReference>
<dbReference type="GO" id="GO:0006397">
    <property type="term" value="P:mRNA processing"/>
    <property type="evidence" value="ECO:0007669"/>
    <property type="project" value="UniProtKB-KW"/>
</dbReference>
<dbReference type="PRINTS" id="PR00081">
    <property type="entry name" value="GDHRDH"/>
</dbReference>
<dbReference type="InterPro" id="IPR012337">
    <property type="entry name" value="RNaseH-like_sf"/>
</dbReference>
<keyword evidence="10" id="KW-0521">NADP</keyword>
<dbReference type="InterPro" id="IPR050785">
    <property type="entry name" value="PAN2-PAN3_catalytic_subunit"/>
</dbReference>
<dbReference type="PROSITE" id="PS50235">
    <property type="entry name" value="USP_3"/>
    <property type="match status" value="1"/>
</dbReference>
<dbReference type="InterPro" id="IPR036397">
    <property type="entry name" value="RNaseH_sf"/>
</dbReference>
<comment type="subcellular location">
    <subcellularLocation>
        <location evidence="2 11">Cytoplasm</location>
    </subcellularLocation>
</comment>
<dbReference type="Gene3D" id="2.130.10.10">
    <property type="entry name" value="YVTN repeat-like/Quinoprotein amine dehydrogenase"/>
    <property type="match status" value="1"/>
</dbReference>
<feature type="binding site" evidence="11">
    <location>
        <position position="1501"/>
    </location>
    <ligand>
        <name>a divalent metal cation</name>
        <dbReference type="ChEBI" id="CHEBI:60240"/>
        <note>catalytic</note>
    </ligand>
</feature>
<dbReference type="Gene3D" id="3.30.420.10">
    <property type="entry name" value="Ribonuclease H-like superfamily/Ribonuclease H"/>
    <property type="match status" value="1"/>
</dbReference>
<dbReference type="InterPro" id="IPR028889">
    <property type="entry name" value="USP"/>
</dbReference>
<keyword evidence="3 11" id="KW-0963">Cytoplasm</keyword>
<evidence type="ECO:0000256" key="8">
    <source>
        <dbReference type="ARBA" id="ARBA00022801"/>
    </source>
</evidence>
<comment type="similarity">
    <text evidence="11">Belongs to the peptidase C19 family. PAN2 subfamily.</text>
</comment>
<feature type="domain" description="USP" evidence="13">
    <location>
        <begin position="945"/>
        <end position="1288"/>
    </location>
</feature>
<dbReference type="InterPro" id="IPR002347">
    <property type="entry name" value="SDR_fam"/>
</dbReference>
<keyword evidence="8 11" id="KW-0378">Hydrolase</keyword>
<dbReference type="Gene3D" id="3.40.50.720">
    <property type="entry name" value="NAD(P)-binding Rossmann-like Domain"/>
    <property type="match status" value="1"/>
</dbReference>
<name>A0A9Q8TA26_9PEZI</name>
<feature type="binding site" evidence="11">
    <location>
        <position position="1448"/>
    </location>
    <ligand>
        <name>a divalent metal cation</name>
        <dbReference type="ChEBI" id="CHEBI:60240"/>
        <note>catalytic</note>
    </ligand>
</feature>
<dbReference type="CDD" id="cd05233">
    <property type="entry name" value="SDR_c"/>
    <property type="match status" value="1"/>
</dbReference>
<organism evidence="14 15">
    <name type="scientific">Colletotrichum lupini</name>
    <dbReference type="NCBI Taxonomy" id="145971"/>
    <lineage>
        <taxon>Eukaryota</taxon>
        <taxon>Fungi</taxon>
        <taxon>Dikarya</taxon>
        <taxon>Ascomycota</taxon>
        <taxon>Pezizomycotina</taxon>
        <taxon>Sordariomycetes</taxon>
        <taxon>Hypocreomycetidae</taxon>
        <taxon>Glomerellales</taxon>
        <taxon>Glomerellaceae</taxon>
        <taxon>Colletotrichum</taxon>
        <taxon>Colletotrichum acutatum species complex</taxon>
    </lineage>
</organism>
<dbReference type="PROSITE" id="PS00061">
    <property type="entry name" value="ADH_SHORT"/>
    <property type="match status" value="1"/>
</dbReference>
<dbReference type="InterPro" id="IPR036322">
    <property type="entry name" value="WD40_repeat_dom_sf"/>
</dbReference>
<dbReference type="EC" id="3.1.13.4" evidence="11"/>
<dbReference type="PANTHER" id="PTHR15728:SF0">
    <property type="entry name" value="PAN2-PAN3 DEADENYLATION COMPLEX CATALYTIC SUBUNIT PAN2"/>
    <property type="match status" value="1"/>
</dbReference>
<dbReference type="Pfam" id="PF13423">
    <property type="entry name" value="UCH_1"/>
    <property type="match status" value="1"/>
</dbReference>
<proteinExistence type="inferred from homology"/>
<feature type="binding site" evidence="11">
    <location>
        <position position="1339"/>
    </location>
    <ligand>
        <name>a divalent metal cation</name>
        <dbReference type="ChEBI" id="CHEBI:60240"/>
        <note>catalytic</note>
    </ligand>
</feature>
<comment type="domain">
    <text evidence="11">Contains a pseudo-UCH domain. This ubiquitin C-terminal hydrolase (UCH)-like or ubiquitin specific protease (USP)-like domain is predicted to be catalytically inactive because it lacks the active site catalytic triad characteristic of thiol proteases, with residues at the equivalent structural positions that are incompatible with catalysis, and it cannot bind ubiquitin. It functions as a structural scaffold for intra- and intermolecular interactions in the complex.</text>
</comment>
<dbReference type="GO" id="GO:0004535">
    <property type="term" value="F:poly(A)-specific ribonuclease activity"/>
    <property type="evidence" value="ECO:0007669"/>
    <property type="project" value="UniProtKB-UniRule"/>
</dbReference>
<comment type="caution">
    <text evidence="11">Lacks conserved residue(s) required for the propagation of feature annotation.</text>
</comment>
<dbReference type="InterPro" id="IPR038765">
    <property type="entry name" value="Papain-like_cys_pep_sf"/>
</dbReference>
<dbReference type="PANTHER" id="PTHR15728">
    <property type="entry name" value="DEADENYLATION COMPLEX CATALYTIC SUBUNIT PAN2"/>
    <property type="match status" value="1"/>
</dbReference>
<dbReference type="InterPro" id="IPR048841">
    <property type="entry name" value="PAN2_N"/>
</dbReference>
<evidence type="ECO:0000256" key="3">
    <source>
        <dbReference type="ARBA" id="ARBA00022490"/>
    </source>
</evidence>
<dbReference type="GO" id="GO:0000289">
    <property type="term" value="P:nuclear-transcribed mRNA poly(A) tail shortening"/>
    <property type="evidence" value="ECO:0007669"/>
    <property type="project" value="UniProtKB-UniRule"/>
</dbReference>
<feature type="binding site" evidence="11">
    <location>
        <position position="1341"/>
    </location>
    <ligand>
        <name>a divalent metal cation</name>
        <dbReference type="ChEBI" id="CHEBI:60240"/>
        <note>catalytic</note>
    </ligand>
</feature>
<evidence type="ECO:0000256" key="7">
    <source>
        <dbReference type="ARBA" id="ARBA00022723"/>
    </source>
</evidence>
<dbReference type="SMART" id="SM00479">
    <property type="entry name" value="EXOIII"/>
    <property type="match status" value="1"/>
</dbReference>
<dbReference type="GO" id="GO:0031251">
    <property type="term" value="C:PAN complex"/>
    <property type="evidence" value="ECO:0007669"/>
    <property type="project" value="UniProtKB-UniRule"/>
</dbReference>
<dbReference type="Pfam" id="PF20770">
    <property type="entry name" value="PAN2_N"/>
    <property type="match status" value="1"/>
</dbReference>
<dbReference type="EMBL" id="CP019481">
    <property type="protein sequence ID" value="UQC91037.1"/>
    <property type="molecule type" value="Genomic_DNA"/>
</dbReference>
<comment type="catalytic activity">
    <reaction evidence="1 11">
        <text>Exonucleolytic cleavage of poly(A) to 5'-AMP.</text>
        <dbReference type="EC" id="3.1.13.4"/>
    </reaction>
</comment>
<evidence type="ECO:0000313" key="14">
    <source>
        <dbReference type="EMBL" id="UQC91037.1"/>
    </source>
</evidence>
<evidence type="ECO:0000256" key="12">
    <source>
        <dbReference type="SAM" id="MobiDB-lite"/>
    </source>
</evidence>
<keyword evidence="9 11" id="KW-0269">Exonuclease</keyword>
<dbReference type="InterPro" id="IPR013520">
    <property type="entry name" value="Ribonucl_H"/>
</dbReference>
<evidence type="ECO:0000256" key="11">
    <source>
        <dbReference type="HAMAP-Rule" id="MF_03182"/>
    </source>
</evidence>
<dbReference type="InterPro" id="IPR030843">
    <property type="entry name" value="PAN2"/>
</dbReference>
<keyword evidence="7 11" id="KW-0479">Metal-binding</keyword>
<evidence type="ECO:0000256" key="9">
    <source>
        <dbReference type="ARBA" id="ARBA00022839"/>
    </source>
</evidence>
<keyword evidence="5 11" id="KW-0507">mRNA processing</keyword>
<dbReference type="Gene3D" id="3.90.70.10">
    <property type="entry name" value="Cysteine proteinases"/>
    <property type="match status" value="1"/>
</dbReference>
<evidence type="ECO:0000256" key="2">
    <source>
        <dbReference type="ARBA" id="ARBA00004496"/>
    </source>
</evidence>
<dbReference type="HAMAP" id="MF_03182">
    <property type="entry name" value="PAN2"/>
    <property type="match status" value="1"/>
</dbReference>
<dbReference type="InterPro" id="IPR036291">
    <property type="entry name" value="NAD(P)-bd_dom_sf"/>
</dbReference>
<accession>A0A9Q8TA26</accession>
<feature type="region of interest" description="Disordered" evidence="12">
    <location>
        <begin position="316"/>
        <end position="339"/>
    </location>
</feature>
<dbReference type="FunFam" id="3.30.420.10:FF:000028">
    <property type="entry name" value="PAN2-PAN3 deadenylation complex catalytic subunit PAN2"/>
    <property type="match status" value="1"/>
</dbReference>
<comment type="function">
    <text evidence="11">Catalytic subunit of the poly(A)-nuclease (PAN) deadenylation complex, one of two cytoplasmic mRNA deadenylases involved in mRNA turnover. PAN specifically shortens poly(A) tails of RNA and the activity is stimulated by poly(A)-binding protein PAB1. PAN deadenylation is followed by rapid degradation of the shortened mRNA tails by the CCR4-NOT complex. Deadenylated mRNAs are then degraded by two alternative mechanisms, namely exosome-mediated 3'-5' exonucleolytic degradation, or deadenlyation-dependent mRNA decaping and subsequent 5'-3' exonucleolytic degradation by XRN1. May also be involved in post-transcriptional maturation of mRNA poly(A) tails.</text>
</comment>
<evidence type="ECO:0000259" key="13">
    <source>
        <dbReference type="PROSITE" id="PS50235"/>
    </source>
</evidence>
<keyword evidence="6 11" id="KW-0540">Nuclease</keyword>
<dbReference type="SUPFAM" id="SSF50978">
    <property type="entry name" value="WD40 repeat-like"/>
    <property type="match status" value="1"/>
</dbReference>
<evidence type="ECO:0000313" key="15">
    <source>
        <dbReference type="Proteomes" id="UP000830671"/>
    </source>
</evidence>
<comment type="domain">
    <text evidence="11">The linker, or PAN3 interaction domain (PID), between the WD40 repeats and the pseudo-UCH domain mediates interaction with PAN3.</text>
</comment>
<evidence type="ECO:0000256" key="1">
    <source>
        <dbReference type="ARBA" id="ARBA00001663"/>
    </source>
</evidence>
<protein>
    <recommendedName>
        <fullName evidence="11">PAN2-PAN3 deadenylation complex catalytic subunit PAN2</fullName>
        <ecNumber evidence="11">3.1.13.4</ecNumber>
    </recommendedName>
    <alternativeName>
        <fullName evidence="11">PAB1P-dependent poly(A)-specific ribonuclease</fullName>
    </alternativeName>
    <alternativeName>
        <fullName evidence="11">Poly(A)-nuclease deadenylation complex subunit 2</fullName>
        <shortName evidence="11">PAN deadenylation complex subunit 2</shortName>
    </alternativeName>
</protein>
<dbReference type="SUPFAM" id="SSF53098">
    <property type="entry name" value="Ribonuclease H-like"/>
    <property type="match status" value="1"/>
</dbReference>
<evidence type="ECO:0000256" key="5">
    <source>
        <dbReference type="ARBA" id="ARBA00022664"/>
    </source>
</evidence>
<dbReference type="SUPFAM" id="SSF51735">
    <property type="entry name" value="NAD(P)-binding Rossmann-fold domains"/>
    <property type="match status" value="1"/>
</dbReference>
<comment type="activity regulation">
    <text evidence="11">Positively regulated by the regulatory subunit PAN3.</text>
</comment>
<comment type="cofactor">
    <cofactor evidence="11">
        <name>a divalent metal cation</name>
        <dbReference type="ChEBI" id="CHEBI:60240"/>
    </cofactor>
    <text evidence="11">Binds 2 metal cations per subunit in the catalytic exonuclease domain.</text>
</comment>
<dbReference type="CDD" id="cd06143">
    <property type="entry name" value="PAN2_exo"/>
    <property type="match status" value="1"/>
</dbReference>
<dbReference type="GO" id="GO:0000932">
    <property type="term" value="C:P-body"/>
    <property type="evidence" value="ECO:0007669"/>
    <property type="project" value="TreeGrafter"/>
</dbReference>
<gene>
    <name evidence="11" type="primary">PAN2</name>
    <name evidence="14" type="ORF">CLUP02_16571</name>
</gene>
<dbReference type="InterPro" id="IPR015943">
    <property type="entry name" value="WD40/YVTN_repeat-like_dom_sf"/>
</dbReference>
<keyword evidence="4" id="KW-0853">WD repeat</keyword>
<reference evidence="14" key="1">
    <citation type="journal article" date="2021" name="Mol. Plant Microbe Interact.">
        <title>Complete Genome Sequence of the Plant-Pathogenic Fungus Colletotrichum lupini.</title>
        <authorList>
            <person name="Baroncelli R."/>
            <person name="Pensec F."/>
            <person name="Da Lio D."/>
            <person name="Boufleur T."/>
            <person name="Vicente I."/>
            <person name="Sarrocco S."/>
            <person name="Picot A."/>
            <person name="Baraldi E."/>
            <person name="Sukno S."/>
            <person name="Thon M."/>
            <person name="Le Floch G."/>
        </authorList>
    </citation>
    <scope>NUCLEOTIDE SEQUENCE</scope>
    <source>
        <strain evidence="14">IMI 504893</strain>
    </source>
</reference>
<feature type="compositionally biased region" description="Gly residues" evidence="12">
    <location>
        <begin position="1568"/>
        <end position="1580"/>
    </location>
</feature>
<evidence type="ECO:0000256" key="6">
    <source>
        <dbReference type="ARBA" id="ARBA00022722"/>
    </source>
</evidence>
<dbReference type="GO" id="GO:0046872">
    <property type="term" value="F:metal ion binding"/>
    <property type="evidence" value="ECO:0007669"/>
    <property type="project" value="UniProtKB-KW"/>
</dbReference>
<evidence type="ECO:0000256" key="10">
    <source>
        <dbReference type="ARBA" id="ARBA00022857"/>
    </source>
</evidence>
<evidence type="ECO:0000256" key="4">
    <source>
        <dbReference type="ARBA" id="ARBA00022574"/>
    </source>
</evidence>
<comment type="subunit">
    <text evidence="11">Forms a heterotrimer with an asymmetric homodimer of the regulatory subunit PAN3 to form the poly(A)-nuclease (PAN) deadenylation complex.</text>
</comment>
<keyword evidence="15" id="KW-1185">Reference proteome</keyword>
<feature type="region of interest" description="Disordered" evidence="12">
    <location>
        <begin position="1539"/>
        <end position="1580"/>
    </location>
</feature>
<dbReference type="Proteomes" id="UP000830671">
    <property type="component" value="Chromosome 9"/>
</dbReference>
<dbReference type="Pfam" id="PF00929">
    <property type="entry name" value="RNase_T"/>
    <property type="match status" value="1"/>
</dbReference>
<dbReference type="SUPFAM" id="SSF54001">
    <property type="entry name" value="Cysteine proteinases"/>
    <property type="match status" value="1"/>
</dbReference>
<dbReference type="FunFam" id="2.130.10.10:FF:000459">
    <property type="entry name" value="PAN2-PAN3 deadenylation complex catalytic subunit PAN2"/>
    <property type="match status" value="1"/>
</dbReference>